<dbReference type="OrthoDB" id="10062343at2759"/>
<dbReference type="AlphaFoldDB" id="A0A4Y2PJP7"/>
<dbReference type="Proteomes" id="UP000499080">
    <property type="component" value="Unassembled WGS sequence"/>
</dbReference>
<evidence type="ECO:0000313" key="1">
    <source>
        <dbReference type="EMBL" id="GBN50417.1"/>
    </source>
</evidence>
<gene>
    <name evidence="1" type="ORF">AVEN_89431_1</name>
</gene>
<dbReference type="EMBL" id="BGPR01011261">
    <property type="protein sequence ID" value="GBN50417.1"/>
    <property type="molecule type" value="Genomic_DNA"/>
</dbReference>
<name>A0A4Y2PJP7_ARAVE</name>
<dbReference type="PANTHER" id="PTHR46601">
    <property type="entry name" value="ULP_PROTEASE DOMAIN-CONTAINING PROTEIN"/>
    <property type="match status" value="1"/>
</dbReference>
<proteinExistence type="predicted"/>
<sequence length="80" mass="9213">MHANFQWHFTATSHGKGAIDGLGDTIKRRVEEATCSRNTDPQTAEEFVDCTKRGYAPKLRFCASRRKLLQRKTRRNMDAE</sequence>
<organism evidence="1 2">
    <name type="scientific">Araneus ventricosus</name>
    <name type="common">Orbweaver spider</name>
    <name type="synonym">Epeira ventricosa</name>
    <dbReference type="NCBI Taxonomy" id="182803"/>
    <lineage>
        <taxon>Eukaryota</taxon>
        <taxon>Metazoa</taxon>
        <taxon>Ecdysozoa</taxon>
        <taxon>Arthropoda</taxon>
        <taxon>Chelicerata</taxon>
        <taxon>Arachnida</taxon>
        <taxon>Araneae</taxon>
        <taxon>Araneomorphae</taxon>
        <taxon>Entelegynae</taxon>
        <taxon>Araneoidea</taxon>
        <taxon>Araneidae</taxon>
        <taxon>Araneus</taxon>
    </lineage>
</organism>
<comment type="caution">
    <text evidence="1">The sequence shown here is derived from an EMBL/GenBank/DDBJ whole genome shotgun (WGS) entry which is preliminary data.</text>
</comment>
<evidence type="ECO:0000313" key="2">
    <source>
        <dbReference type="Proteomes" id="UP000499080"/>
    </source>
</evidence>
<keyword evidence="2" id="KW-1185">Reference proteome</keyword>
<dbReference type="PANTHER" id="PTHR46601:SF2">
    <property type="entry name" value="UBIQUITIN-LIKE PROTEASE FAMILY PROFILE DOMAIN-CONTAINING PROTEIN"/>
    <property type="match status" value="1"/>
</dbReference>
<accession>A0A4Y2PJP7</accession>
<reference evidence="1 2" key="1">
    <citation type="journal article" date="2019" name="Sci. Rep.">
        <title>Orb-weaving spider Araneus ventricosus genome elucidates the spidroin gene catalogue.</title>
        <authorList>
            <person name="Kono N."/>
            <person name="Nakamura H."/>
            <person name="Ohtoshi R."/>
            <person name="Moran D.A.P."/>
            <person name="Shinohara A."/>
            <person name="Yoshida Y."/>
            <person name="Fujiwara M."/>
            <person name="Mori M."/>
            <person name="Tomita M."/>
            <person name="Arakawa K."/>
        </authorList>
    </citation>
    <scope>NUCLEOTIDE SEQUENCE [LARGE SCALE GENOMIC DNA]</scope>
</reference>
<protein>
    <submittedName>
        <fullName evidence="1">Uncharacterized protein</fullName>
    </submittedName>
</protein>